<evidence type="ECO:0000256" key="2">
    <source>
        <dbReference type="ARBA" id="ARBA00022741"/>
    </source>
</evidence>
<keyword evidence="1" id="KW-0808">Transferase</keyword>
<dbReference type="Proteomes" id="UP001158576">
    <property type="component" value="Chromosome 2"/>
</dbReference>
<proteinExistence type="predicted"/>
<keyword evidence="7" id="KW-1185">Reference proteome</keyword>
<evidence type="ECO:0000313" key="7">
    <source>
        <dbReference type="Proteomes" id="UP001158576"/>
    </source>
</evidence>
<keyword evidence="4" id="KW-0067">ATP-binding</keyword>
<keyword evidence="3" id="KW-0418">Kinase</keyword>
<accession>A0ABN7TCB6</accession>
<sequence>MIGQVLNGKYKVLRELKEAREGKVYYVVQDQENDHEYVVKLFDNFKFTAPNGLQHHALILEYMPGGDLAQFFEKMLNNEGGEQELPWAQNDALRISAQLVLALNYIHGKNIMHRDIKPENILMSADGQQVKIADFNISRTATETFYTGVAGSMDYLAPELVKTQGNSPTSFCQDIWAVGVIFQMLCTFRIDLTILLKNR</sequence>
<dbReference type="PANTHER" id="PTHR24348:SF22">
    <property type="entry name" value="NON-SPECIFIC SERINE_THREONINE PROTEIN KINASE"/>
    <property type="match status" value="1"/>
</dbReference>
<dbReference type="PROSITE" id="PS00108">
    <property type="entry name" value="PROTEIN_KINASE_ST"/>
    <property type="match status" value="1"/>
</dbReference>
<feature type="domain" description="Protein kinase" evidence="5">
    <location>
        <begin position="1"/>
        <end position="199"/>
    </location>
</feature>
<dbReference type="Gene3D" id="1.10.510.10">
    <property type="entry name" value="Transferase(Phosphotransferase) domain 1"/>
    <property type="match status" value="1"/>
</dbReference>
<dbReference type="PANTHER" id="PTHR24348">
    <property type="entry name" value="SERINE/THREONINE-PROTEIN KINASE UNC-51-RELATED"/>
    <property type="match status" value="1"/>
</dbReference>
<protein>
    <submittedName>
        <fullName evidence="6">Oidioi.mRNA.OKI2018_I69.chr2.g8390.t1.cds</fullName>
    </submittedName>
</protein>
<dbReference type="EMBL" id="OU015567">
    <property type="protein sequence ID" value="CAG5114331.1"/>
    <property type="molecule type" value="Genomic_DNA"/>
</dbReference>
<dbReference type="InterPro" id="IPR008271">
    <property type="entry name" value="Ser/Thr_kinase_AS"/>
</dbReference>
<evidence type="ECO:0000256" key="3">
    <source>
        <dbReference type="ARBA" id="ARBA00022777"/>
    </source>
</evidence>
<dbReference type="InterPro" id="IPR045269">
    <property type="entry name" value="Atg1-like"/>
</dbReference>
<dbReference type="InterPro" id="IPR000719">
    <property type="entry name" value="Prot_kinase_dom"/>
</dbReference>
<organism evidence="6 7">
    <name type="scientific">Oikopleura dioica</name>
    <name type="common">Tunicate</name>
    <dbReference type="NCBI Taxonomy" id="34765"/>
    <lineage>
        <taxon>Eukaryota</taxon>
        <taxon>Metazoa</taxon>
        <taxon>Chordata</taxon>
        <taxon>Tunicata</taxon>
        <taxon>Appendicularia</taxon>
        <taxon>Copelata</taxon>
        <taxon>Oikopleuridae</taxon>
        <taxon>Oikopleura</taxon>
    </lineage>
</organism>
<dbReference type="SMART" id="SM00220">
    <property type="entry name" value="S_TKc"/>
    <property type="match status" value="1"/>
</dbReference>
<dbReference type="SUPFAM" id="SSF56112">
    <property type="entry name" value="Protein kinase-like (PK-like)"/>
    <property type="match status" value="1"/>
</dbReference>
<dbReference type="InterPro" id="IPR011009">
    <property type="entry name" value="Kinase-like_dom_sf"/>
</dbReference>
<dbReference type="Pfam" id="PF00069">
    <property type="entry name" value="Pkinase"/>
    <property type="match status" value="1"/>
</dbReference>
<evidence type="ECO:0000259" key="5">
    <source>
        <dbReference type="PROSITE" id="PS50011"/>
    </source>
</evidence>
<keyword evidence="2" id="KW-0547">Nucleotide-binding</keyword>
<name>A0ABN7TCB6_OIKDI</name>
<evidence type="ECO:0000256" key="4">
    <source>
        <dbReference type="ARBA" id="ARBA00022840"/>
    </source>
</evidence>
<reference evidence="6 7" key="1">
    <citation type="submission" date="2021-04" db="EMBL/GenBank/DDBJ databases">
        <authorList>
            <person name="Bliznina A."/>
        </authorList>
    </citation>
    <scope>NUCLEOTIDE SEQUENCE [LARGE SCALE GENOMIC DNA]</scope>
</reference>
<evidence type="ECO:0000313" key="6">
    <source>
        <dbReference type="EMBL" id="CAG5114331.1"/>
    </source>
</evidence>
<gene>
    <name evidence="6" type="ORF">OKIOD_LOCUS17155</name>
</gene>
<dbReference type="PROSITE" id="PS50011">
    <property type="entry name" value="PROTEIN_KINASE_DOM"/>
    <property type="match status" value="1"/>
</dbReference>
<evidence type="ECO:0000256" key="1">
    <source>
        <dbReference type="ARBA" id="ARBA00022679"/>
    </source>
</evidence>